<reference evidence="1 2" key="1">
    <citation type="submission" date="2018-06" db="EMBL/GenBank/DDBJ databases">
        <title>Novel Chryseobacterium species.</title>
        <authorList>
            <person name="Newman J."/>
            <person name="Hugo C."/>
            <person name="Oosthuizen L."/>
            <person name="Charimba G."/>
        </authorList>
    </citation>
    <scope>NUCLEOTIDE SEQUENCE [LARGE SCALE GENOMIC DNA]</scope>
    <source>
        <strain evidence="1 2">7_F195</strain>
    </source>
</reference>
<name>A0A3D9B0Y5_9FLAO</name>
<keyword evidence="2" id="KW-1185">Reference proteome</keyword>
<proteinExistence type="predicted"/>
<dbReference type="EMBL" id="QNVV01000009">
    <property type="protein sequence ID" value="REC47305.1"/>
    <property type="molecule type" value="Genomic_DNA"/>
</dbReference>
<evidence type="ECO:0000313" key="1">
    <source>
        <dbReference type="EMBL" id="REC47305.1"/>
    </source>
</evidence>
<dbReference type="AlphaFoldDB" id="A0A3D9B0Y5"/>
<accession>A0A3D9B0Y5</accession>
<organism evidence="1 2">
    <name type="scientific">Chryseobacterium pennipullorum</name>
    <dbReference type="NCBI Taxonomy" id="2258963"/>
    <lineage>
        <taxon>Bacteria</taxon>
        <taxon>Pseudomonadati</taxon>
        <taxon>Bacteroidota</taxon>
        <taxon>Flavobacteriia</taxon>
        <taxon>Flavobacteriales</taxon>
        <taxon>Weeksellaceae</taxon>
        <taxon>Chryseobacterium group</taxon>
        <taxon>Chryseobacterium</taxon>
    </lineage>
</organism>
<comment type="caution">
    <text evidence="1">The sequence shown here is derived from an EMBL/GenBank/DDBJ whole genome shotgun (WGS) entry which is preliminary data.</text>
</comment>
<protein>
    <submittedName>
        <fullName evidence="1">Uncharacterized protein</fullName>
    </submittedName>
</protein>
<dbReference type="Proteomes" id="UP000256257">
    <property type="component" value="Unassembled WGS sequence"/>
</dbReference>
<evidence type="ECO:0000313" key="2">
    <source>
        <dbReference type="Proteomes" id="UP000256257"/>
    </source>
</evidence>
<gene>
    <name evidence="1" type="ORF">DRF67_11875</name>
</gene>
<sequence>MHEWVAKLLMAAADPRGQRQIPVQDPALTMGMVQEVQDQVEDETQIQALEVDVAPVQTHAQEAAEDPIQEAVHHKDLQDPADPVLEEDVIIHNF</sequence>